<dbReference type="Proteomes" id="UP000248021">
    <property type="component" value="Unassembled WGS sequence"/>
</dbReference>
<comment type="caution">
    <text evidence="3">The sequence shown here is derived from an EMBL/GenBank/DDBJ whole genome shotgun (WGS) entry which is preliminary data.</text>
</comment>
<dbReference type="AlphaFoldDB" id="A0A2V3U9L5"/>
<dbReference type="PROSITE" id="PS50983">
    <property type="entry name" value="FE_B12_PBP"/>
    <property type="match status" value="1"/>
</dbReference>
<feature type="chain" id="PRO_5016177467" evidence="1">
    <location>
        <begin position="24"/>
        <end position="371"/>
    </location>
</feature>
<evidence type="ECO:0000313" key="3">
    <source>
        <dbReference type="EMBL" id="PXW60163.1"/>
    </source>
</evidence>
<organism evidence="3 4">
    <name type="scientific">Chelatococcus asaccharovorans</name>
    <dbReference type="NCBI Taxonomy" id="28210"/>
    <lineage>
        <taxon>Bacteria</taxon>
        <taxon>Pseudomonadati</taxon>
        <taxon>Pseudomonadota</taxon>
        <taxon>Alphaproteobacteria</taxon>
        <taxon>Hyphomicrobiales</taxon>
        <taxon>Chelatococcaceae</taxon>
        <taxon>Chelatococcus</taxon>
    </lineage>
</organism>
<evidence type="ECO:0000256" key="1">
    <source>
        <dbReference type="SAM" id="SignalP"/>
    </source>
</evidence>
<dbReference type="PANTHER" id="PTHR30535">
    <property type="entry name" value="VITAMIN B12-BINDING PROTEIN"/>
    <property type="match status" value="1"/>
</dbReference>
<proteinExistence type="predicted"/>
<dbReference type="Pfam" id="PF01497">
    <property type="entry name" value="Peripla_BP_2"/>
    <property type="match status" value="1"/>
</dbReference>
<dbReference type="Gene3D" id="3.40.50.1980">
    <property type="entry name" value="Nitrogenase molybdenum iron protein domain"/>
    <property type="match status" value="2"/>
</dbReference>
<dbReference type="PANTHER" id="PTHR30535:SF34">
    <property type="entry name" value="MOLYBDATE-BINDING PROTEIN MOLA"/>
    <property type="match status" value="1"/>
</dbReference>
<evidence type="ECO:0000313" key="4">
    <source>
        <dbReference type="Proteomes" id="UP000248021"/>
    </source>
</evidence>
<dbReference type="EMBL" id="QJJK01000004">
    <property type="protein sequence ID" value="PXW60163.1"/>
    <property type="molecule type" value="Genomic_DNA"/>
</dbReference>
<feature type="signal peptide" evidence="1">
    <location>
        <begin position="1"/>
        <end position="23"/>
    </location>
</feature>
<keyword evidence="4" id="KW-1185">Reference proteome</keyword>
<keyword evidence="1" id="KW-0732">Signal</keyword>
<dbReference type="OrthoDB" id="9775594at2"/>
<dbReference type="InterPro" id="IPR050902">
    <property type="entry name" value="ABC_Transporter_SBP"/>
</dbReference>
<evidence type="ECO:0000259" key="2">
    <source>
        <dbReference type="PROSITE" id="PS50983"/>
    </source>
</evidence>
<dbReference type="InterPro" id="IPR002491">
    <property type="entry name" value="ABC_transptr_periplasmic_BD"/>
</dbReference>
<accession>A0A2V3U9L5</accession>
<feature type="domain" description="Fe/B12 periplasmic-binding" evidence="2">
    <location>
        <begin position="43"/>
        <end position="343"/>
    </location>
</feature>
<reference evidence="3 4" key="1">
    <citation type="submission" date="2018-05" db="EMBL/GenBank/DDBJ databases">
        <title>Genomic Encyclopedia of Type Strains, Phase IV (KMG-IV): sequencing the most valuable type-strain genomes for metagenomic binning, comparative biology and taxonomic classification.</title>
        <authorList>
            <person name="Goeker M."/>
        </authorList>
    </citation>
    <scope>NUCLEOTIDE SEQUENCE [LARGE SCALE GENOMIC DNA]</scope>
    <source>
        <strain evidence="3 4">DSM 6462</strain>
    </source>
</reference>
<sequence>MRIPLSFKLSALAIILSTTSALATPTEISDALGRKVTVDLPVNRVALNFNFEEFTAVAGVDGWKKVVGISRAPWEGWRPLIFDRYKAAIPNLAAMPDIGHTDDSSFSAEKVIGLKPDVLFMSEWGYNAAKTQMAQIEGAGIPIVVIDYNAQKLDRHLASVRAVGKVLGNEERAEELATLYDAQYKDILARVDRAKAAGAPVKKVYVELARDGADTIGNTYNNTMWGAIITALGADNIATGKIPGPWGPLNAEAVIAEDPDMIIMASSSWVGKTKAVRTGYDIQPEETRASLTTYTQRPGWGNLKAVKAGELNAIEHGLARTLYDFTAIQFIAKRLYPEQFADVDPVLNFKNYHEHYLPVPYSGTWMLTLKP</sequence>
<name>A0A2V3U9L5_9HYPH</name>
<dbReference type="RefSeq" id="WP_110374508.1">
    <property type="nucleotide sequence ID" value="NZ_JAHBRY010000001.1"/>
</dbReference>
<dbReference type="SUPFAM" id="SSF53807">
    <property type="entry name" value="Helical backbone' metal receptor"/>
    <property type="match status" value="1"/>
</dbReference>
<protein>
    <submittedName>
        <fullName evidence="3">ABC-type Fe3+-hydroxamate transport system substrate-binding protein</fullName>
    </submittedName>
</protein>
<gene>
    <name evidence="3" type="ORF">C7450_104215</name>
</gene>